<keyword evidence="2" id="KW-1185">Reference proteome</keyword>
<evidence type="ECO:0000313" key="2">
    <source>
        <dbReference type="Proteomes" id="UP001177670"/>
    </source>
</evidence>
<dbReference type="Proteomes" id="UP001177670">
    <property type="component" value="Unassembled WGS sequence"/>
</dbReference>
<gene>
    <name evidence="1" type="ORF">K0M31_006500</name>
</gene>
<dbReference type="AlphaFoldDB" id="A0AA40FTN7"/>
<reference evidence="1" key="1">
    <citation type="submission" date="2021-10" db="EMBL/GenBank/DDBJ databases">
        <title>Melipona bicolor Genome sequencing and assembly.</title>
        <authorList>
            <person name="Araujo N.S."/>
            <person name="Arias M.C."/>
        </authorList>
    </citation>
    <scope>NUCLEOTIDE SEQUENCE</scope>
    <source>
        <strain evidence="1">USP_2M_L1-L4_2017</strain>
        <tissue evidence="1">Whole body</tissue>
    </source>
</reference>
<sequence length="86" mass="9708">MVGSWFTRQGFVLYPWELGGCLKLLGQWKSPRRVKASFGSAVWNFLSGHPVLSGVRHGGWLDTLIARGVERVRDVMVRAIDTYLFA</sequence>
<accession>A0AA40FTN7</accession>
<name>A0AA40FTN7_9HYME</name>
<dbReference type="EMBL" id="JAHYIQ010000017">
    <property type="protein sequence ID" value="KAK1125160.1"/>
    <property type="molecule type" value="Genomic_DNA"/>
</dbReference>
<proteinExistence type="predicted"/>
<evidence type="ECO:0000313" key="1">
    <source>
        <dbReference type="EMBL" id="KAK1125160.1"/>
    </source>
</evidence>
<comment type="caution">
    <text evidence="1">The sequence shown here is derived from an EMBL/GenBank/DDBJ whole genome shotgun (WGS) entry which is preliminary data.</text>
</comment>
<organism evidence="1 2">
    <name type="scientific">Melipona bicolor</name>
    <dbReference type="NCBI Taxonomy" id="60889"/>
    <lineage>
        <taxon>Eukaryota</taxon>
        <taxon>Metazoa</taxon>
        <taxon>Ecdysozoa</taxon>
        <taxon>Arthropoda</taxon>
        <taxon>Hexapoda</taxon>
        <taxon>Insecta</taxon>
        <taxon>Pterygota</taxon>
        <taxon>Neoptera</taxon>
        <taxon>Endopterygota</taxon>
        <taxon>Hymenoptera</taxon>
        <taxon>Apocrita</taxon>
        <taxon>Aculeata</taxon>
        <taxon>Apoidea</taxon>
        <taxon>Anthophila</taxon>
        <taxon>Apidae</taxon>
        <taxon>Melipona</taxon>
    </lineage>
</organism>
<protein>
    <submittedName>
        <fullName evidence="1">Uncharacterized protein</fullName>
    </submittedName>
</protein>